<organism evidence="2 3">
    <name type="scientific">Hyaloscypha variabilis (strain UAMH 11265 / GT02V1 / F)</name>
    <name type="common">Meliniomyces variabilis</name>
    <dbReference type="NCBI Taxonomy" id="1149755"/>
    <lineage>
        <taxon>Eukaryota</taxon>
        <taxon>Fungi</taxon>
        <taxon>Dikarya</taxon>
        <taxon>Ascomycota</taxon>
        <taxon>Pezizomycotina</taxon>
        <taxon>Leotiomycetes</taxon>
        <taxon>Helotiales</taxon>
        <taxon>Hyaloscyphaceae</taxon>
        <taxon>Hyaloscypha</taxon>
        <taxon>Hyaloscypha variabilis</taxon>
    </lineage>
</organism>
<dbReference type="AlphaFoldDB" id="A0A2J6RMF1"/>
<dbReference type="Proteomes" id="UP000235786">
    <property type="component" value="Unassembled WGS sequence"/>
</dbReference>
<keyword evidence="3" id="KW-1185">Reference proteome</keyword>
<name>A0A2J6RMF1_HYAVF</name>
<evidence type="ECO:0000313" key="3">
    <source>
        <dbReference type="Proteomes" id="UP000235786"/>
    </source>
</evidence>
<proteinExistence type="predicted"/>
<evidence type="ECO:0000256" key="1">
    <source>
        <dbReference type="SAM" id="MobiDB-lite"/>
    </source>
</evidence>
<sequence>MASRQARKSQPAMPSSESDGEDSQQSSQEADMNVFKAAQSVVSTFRSRRESKRKAIEGSLKKGVEDINAKLDAHFEARKSRVQKLQNAQWEKLEALNKRREAIEAQINSSMRAIEAQTINISSELGATYDGRNEEIADASSPRN</sequence>
<feature type="region of interest" description="Disordered" evidence="1">
    <location>
        <begin position="1"/>
        <end position="33"/>
    </location>
</feature>
<evidence type="ECO:0000313" key="2">
    <source>
        <dbReference type="EMBL" id="PMD39682.1"/>
    </source>
</evidence>
<accession>A0A2J6RMF1</accession>
<dbReference type="EMBL" id="KZ613946">
    <property type="protein sequence ID" value="PMD39682.1"/>
    <property type="molecule type" value="Genomic_DNA"/>
</dbReference>
<gene>
    <name evidence="2" type="ORF">L207DRAFT_25274</name>
</gene>
<dbReference type="OrthoDB" id="3438854at2759"/>
<protein>
    <submittedName>
        <fullName evidence="2">Uncharacterized protein</fullName>
    </submittedName>
</protein>
<reference evidence="2 3" key="1">
    <citation type="submission" date="2016-04" db="EMBL/GenBank/DDBJ databases">
        <title>A degradative enzymes factory behind the ericoid mycorrhizal symbiosis.</title>
        <authorList>
            <consortium name="DOE Joint Genome Institute"/>
            <person name="Martino E."/>
            <person name="Morin E."/>
            <person name="Grelet G."/>
            <person name="Kuo A."/>
            <person name="Kohler A."/>
            <person name="Daghino S."/>
            <person name="Barry K."/>
            <person name="Choi C."/>
            <person name="Cichocki N."/>
            <person name="Clum A."/>
            <person name="Copeland A."/>
            <person name="Hainaut M."/>
            <person name="Haridas S."/>
            <person name="Labutti K."/>
            <person name="Lindquist E."/>
            <person name="Lipzen A."/>
            <person name="Khouja H.-R."/>
            <person name="Murat C."/>
            <person name="Ohm R."/>
            <person name="Olson A."/>
            <person name="Spatafora J."/>
            <person name="Veneault-Fourrey C."/>
            <person name="Henrissat B."/>
            <person name="Grigoriev I."/>
            <person name="Martin F."/>
            <person name="Perotto S."/>
        </authorList>
    </citation>
    <scope>NUCLEOTIDE SEQUENCE [LARGE SCALE GENOMIC DNA]</scope>
    <source>
        <strain evidence="2 3">F</strain>
    </source>
</reference>